<feature type="transmembrane region" description="Helical" evidence="7">
    <location>
        <begin position="90"/>
        <end position="115"/>
    </location>
</feature>
<name>A0AB34IFW3_PRYPA</name>
<feature type="transmembrane region" description="Helical" evidence="7">
    <location>
        <begin position="135"/>
        <end position="155"/>
    </location>
</feature>
<feature type="region of interest" description="Disordered" evidence="8">
    <location>
        <begin position="1"/>
        <end position="35"/>
    </location>
</feature>
<reference evidence="9 10" key="1">
    <citation type="journal article" date="2024" name="Science">
        <title>Giant polyketide synthase enzymes in the biosynthesis of giant marine polyether toxins.</title>
        <authorList>
            <person name="Fallon T.R."/>
            <person name="Shende V.V."/>
            <person name="Wierzbicki I.H."/>
            <person name="Pendleton A.L."/>
            <person name="Watervoot N.F."/>
            <person name="Auber R.P."/>
            <person name="Gonzalez D.J."/>
            <person name="Wisecaver J.H."/>
            <person name="Moore B.S."/>
        </authorList>
    </citation>
    <scope>NUCLEOTIDE SEQUENCE [LARGE SCALE GENOMIC DNA]</scope>
    <source>
        <strain evidence="9 10">12B1</strain>
    </source>
</reference>
<evidence type="ECO:0000313" key="9">
    <source>
        <dbReference type="EMBL" id="KAL1499029.1"/>
    </source>
</evidence>
<dbReference type="GO" id="GO:0005381">
    <property type="term" value="F:iron ion transmembrane transporter activity"/>
    <property type="evidence" value="ECO:0007669"/>
    <property type="project" value="UniProtKB-UniRule"/>
</dbReference>
<comment type="caution">
    <text evidence="9">The sequence shown here is derived from an EMBL/GenBank/DDBJ whole genome shotgun (WGS) entry which is preliminary data.</text>
</comment>
<evidence type="ECO:0000256" key="5">
    <source>
        <dbReference type="ARBA" id="ARBA00022989"/>
    </source>
</evidence>
<evidence type="ECO:0000313" key="10">
    <source>
        <dbReference type="Proteomes" id="UP001515480"/>
    </source>
</evidence>
<keyword evidence="3 7" id="KW-0813">Transport</keyword>
<organism evidence="9 10">
    <name type="scientific">Prymnesium parvum</name>
    <name type="common">Toxic golden alga</name>
    <dbReference type="NCBI Taxonomy" id="97485"/>
    <lineage>
        <taxon>Eukaryota</taxon>
        <taxon>Haptista</taxon>
        <taxon>Haptophyta</taxon>
        <taxon>Prymnesiophyceae</taxon>
        <taxon>Prymnesiales</taxon>
        <taxon>Prymnesiaceae</taxon>
        <taxon>Prymnesium</taxon>
    </lineage>
</organism>
<dbReference type="PANTHER" id="PTHR11660">
    <property type="entry name" value="SOLUTE CARRIER FAMILY 40 MEMBER"/>
    <property type="match status" value="1"/>
</dbReference>
<feature type="transmembrane region" description="Helical" evidence="7">
    <location>
        <begin position="453"/>
        <end position="474"/>
    </location>
</feature>
<comment type="similarity">
    <text evidence="2 7">Belongs to the ferroportin (FP) (TC 2.A.100) family. SLC40A subfamily.</text>
</comment>
<accession>A0AB34IFW3</accession>
<evidence type="ECO:0000256" key="2">
    <source>
        <dbReference type="ARBA" id="ARBA00006279"/>
    </source>
</evidence>
<dbReference type="InterPro" id="IPR036259">
    <property type="entry name" value="MFS_trans_sf"/>
</dbReference>
<evidence type="ECO:0000256" key="1">
    <source>
        <dbReference type="ARBA" id="ARBA00004141"/>
    </source>
</evidence>
<evidence type="ECO:0000256" key="8">
    <source>
        <dbReference type="SAM" id="MobiDB-lite"/>
    </source>
</evidence>
<evidence type="ECO:0000256" key="4">
    <source>
        <dbReference type="ARBA" id="ARBA00022692"/>
    </source>
</evidence>
<sequence>MASAAALGGEDALACSSDGKAGLEERQQAEPAAGASADPLPAIDVVLEKPGRRLLSDDSVAAGSGWRLLLSHACTKFGSKGWEFATPLMLLYLTYPSLTAPAVYGMSIFVLKFLFGPYAGTWIDHTDRLRVVRTGIALQCAGVGAALLVICAFVAQSPGRFTADVDAAEAEGEPPAVPLPSLLLLIVCGVLEAVGALISAVSVQKDWVPTLWADSESALSSLNVRMSNIDLSAEIFGPIAAGLLLDIPLAGLGFVLVGLINIVTFAVELRKTLLREVFSTNAVLREAKDKPKPPSKNKLKAVMQAWPTFAAQPSGVPLLVLSYALLYFTVLSPHGVIFTAYLKTRGLAGNTLAIFRAAGALSGVAGMSAFRYGASRLGVRRVCLVQLWILGVAVALASAIYLAEPMEGRGLTLPMGIFLGMIVISRFGLYGFDVGLLQLEQMHVDEKHRGEVGAVESSLCTLGTGAIYIATLATPSGPDAFSWIVVASALFVASGALCYTAWYCFYHEHTHTHGPTATSGDEARAHHAHGLHGEHSTHSHTTQQKRLLEEGNGEHTHLHFHSPFSFHKNASVGG</sequence>
<feature type="compositionally biased region" description="Basic and acidic residues" evidence="8">
    <location>
        <begin position="521"/>
        <end position="537"/>
    </location>
</feature>
<dbReference type="Proteomes" id="UP001515480">
    <property type="component" value="Unassembled WGS sequence"/>
</dbReference>
<dbReference type="AlphaFoldDB" id="A0AB34IFW3"/>
<dbReference type="GO" id="GO:0016020">
    <property type="term" value="C:membrane"/>
    <property type="evidence" value="ECO:0007669"/>
    <property type="project" value="UniProtKB-SubCell"/>
</dbReference>
<protein>
    <recommendedName>
        <fullName evidence="7">Solute carrier family 40 member</fullName>
    </recommendedName>
</protein>
<dbReference type="EMBL" id="JBGBPQ010000026">
    <property type="protein sequence ID" value="KAL1499029.1"/>
    <property type="molecule type" value="Genomic_DNA"/>
</dbReference>
<evidence type="ECO:0000256" key="7">
    <source>
        <dbReference type="RuleBase" id="RU365065"/>
    </source>
</evidence>
<dbReference type="Pfam" id="PF06963">
    <property type="entry name" value="FPN1"/>
    <property type="match status" value="1"/>
</dbReference>
<feature type="transmembrane region" description="Helical" evidence="7">
    <location>
        <begin position="318"/>
        <end position="341"/>
    </location>
</feature>
<feature type="transmembrane region" description="Helical" evidence="7">
    <location>
        <begin position="480"/>
        <end position="505"/>
    </location>
</feature>
<feature type="region of interest" description="Disordered" evidence="8">
    <location>
        <begin position="515"/>
        <end position="545"/>
    </location>
</feature>
<feature type="transmembrane region" description="Helical" evidence="7">
    <location>
        <begin position="247"/>
        <end position="267"/>
    </location>
</feature>
<dbReference type="PANTHER" id="PTHR11660:SF57">
    <property type="entry name" value="SOLUTE CARRIER FAMILY 40 MEMBER"/>
    <property type="match status" value="1"/>
</dbReference>
<comment type="function">
    <text evidence="7">May be involved in iron transport and iron homeostasis.</text>
</comment>
<dbReference type="SUPFAM" id="SSF103473">
    <property type="entry name" value="MFS general substrate transporter"/>
    <property type="match status" value="1"/>
</dbReference>
<comment type="caution">
    <text evidence="7">Lacks conserved residue(s) required for the propagation of feature annotation.</text>
</comment>
<feature type="transmembrane region" description="Helical" evidence="7">
    <location>
        <begin position="353"/>
        <end position="370"/>
    </location>
</feature>
<dbReference type="Gene3D" id="1.20.1250.20">
    <property type="entry name" value="MFS general substrate transporter like domains"/>
    <property type="match status" value="1"/>
</dbReference>
<proteinExistence type="inferred from homology"/>
<evidence type="ECO:0000256" key="6">
    <source>
        <dbReference type="ARBA" id="ARBA00023136"/>
    </source>
</evidence>
<feature type="transmembrane region" description="Helical" evidence="7">
    <location>
        <begin position="415"/>
        <end position="432"/>
    </location>
</feature>
<gene>
    <name evidence="9" type="ORF">AB1Y20_013545</name>
</gene>
<keyword evidence="10" id="KW-1185">Reference proteome</keyword>
<keyword evidence="6 7" id="KW-0472">Membrane</keyword>
<comment type="subcellular location">
    <subcellularLocation>
        <location evidence="1 7">Membrane</location>
        <topology evidence="1 7">Multi-pass membrane protein</topology>
    </subcellularLocation>
</comment>
<keyword evidence="4 7" id="KW-0812">Transmembrane</keyword>
<feature type="transmembrane region" description="Helical" evidence="7">
    <location>
        <begin position="382"/>
        <end position="403"/>
    </location>
</feature>
<keyword evidence="5 7" id="KW-1133">Transmembrane helix</keyword>
<keyword evidence="7" id="KW-0406">Ion transport</keyword>
<dbReference type="InterPro" id="IPR009716">
    <property type="entry name" value="Ferroportin-1"/>
</dbReference>
<evidence type="ECO:0000256" key="3">
    <source>
        <dbReference type="ARBA" id="ARBA00022448"/>
    </source>
</evidence>